<organism evidence="6 7">
    <name type="scientific">Ogataea polymorpha</name>
    <dbReference type="NCBI Taxonomy" id="460523"/>
    <lineage>
        <taxon>Eukaryota</taxon>
        <taxon>Fungi</taxon>
        <taxon>Dikarya</taxon>
        <taxon>Ascomycota</taxon>
        <taxon>Saccharomycotina</taxon>
        <taxon>Pichiomycetes</taxon>
        <taxon>Pichiales</taxon>
        <taxon>Pichiaceae</taxon>
        <taxon>Ogataea</taxon>
    </lineage>
</organism>
<evidence type="ECO:0000256" key="4">
    <source>
        <dbReference type="SAM" id="Phobius"/>
    </source>
</evidence>
<keyword evidence="4" id="KW-0812">Transmembrane</keyword>
<comment type="similarity">
    <text evidence="2">Belongs to the syntaxin family.</text>
</comment>
<dbReference type="Gene3D" id="1.20.58.70">
    <property type="match status" value="1"/>
</dbReference>
<keyword evidence="4" id="KW-1133">Transmembrane helix</keyword>
<dbReference type="GO" id="GO:0012505">
    <property type="term" value="C:endomembrane system"/>
    <property type="evidence" value="ECO:0007669"/>
    <property type="project" value="TreeGrafter"/>
</dbReference>
<dbReference type="InterPro" id="IPR000727">
    <property type="entry name" value="T_SNARE_dom"/>
</dbReference>
<dbReference type="GO" id="GO:0006906">
    <property type="term" value="P:vesicle fusion"/>
    <property type="evidence" value="ECO:0007669"/>
    <property type="project" value="TreeGrafter"/>
</dbReference>
<evidence type="ECO:0000313" key="6">
    <source>
        <dbReference type="EMBL" id="KAH3659582.1"/>
    </source>
</evidence>
<dbReference type="Pfam" id="PF05739">
    <property type="entry name" value="SNARE"/>
    <property type="match status" value="1"/>
</dbReference>
<keyword evidence="3" id="KW-0175">Coiled coil</keyword>
<dbReference type="InterPro" id="IPR010989">
    <property type="entry name" value="SNARE"/>
</dbReference>
<dbReference type="GO" id="GO:0006887">
    <property type="term" value="P:exocytosis"/>
    <property type="evidence" value="ECO:0007669"/>
    <property type="project" value="TreeGrafter"/>
</dbReference>
<dbReference type="PANTHER" id="PTHR19957:SF307">
    <property type="entry name" value="PROTEIN SSO1-RELATED"/>
    <property type="match status" value="1"/>
</dbReference>
<dbReference type="EMBL" id="JAEUBD010001504">
    <property type="protein sequence ID" value="KAH3659582.1"/>
    <property type="molecule type" value="Genomic_DNA"/>
</dbReference>
<evidence type="ECO:0000256" key="1">
    <source>
        <dbReference type="ARBA" id="ARBA00004211"/>
    </source>
</evidence>
<evidence type="ECO:0000256" key="2">
    <source>
        <dbReference type="ARBA" id="ARBA00009063"/>
    </source>
</evidence>
<evidence type="ECO:0000259" key="5">
    <source>
        <dbReference type="PROSITE" id="PS50192"/>
    </source>
</evidence>
<dbReference type="PANTHER" id="PTHR19957">
    <property type="entry name" value="SYNTAXIN"/>
    <property type="match status" value="1"/>
</dbReference>
<dbReference type="OrthoDB" id="10255013at2759"/>
<keyword evidence="4" id="KW-0472">Membrane</keyword>
<reference evidence="6" key="2">
    <citation type="submission" date="2021-01" db="EMBL/GenBank/DDBJ databases">
        <authorList>
            <person name="Schikora-Tamarit M.A."/>
        </authorList>
    </citation>
    <scope>NUCLEOTIDE SEQUENCE</scope>
    <source>
        <strain evidence="6">NCAIM Y.01608</strain>
    </source>
</reference>
<dbReference type="GO" id="GO:0006886">
    <property type="term" value="P:intracellular protein transport"/>
    <property type="evidence" value="ECO:0007669"/>
    <property type="project" value="TreeGrafter"/>
</dbReference>
<dbReference type="GO" id="GO:0048278">
    <property type="term" value="P:vesicle docking"/>
    <property type="evidence" value="ECO:0007669"/>
    <property type="project" value="TreeGrafter"/>
</dbReference>
<accession>A0A9P8NTY6</accession>
<reference evidence="6" key="1">
    <citation type="journal article" date="2021" name="Open Biol.">
        <title>Shared evolutionary footprints suggest mitochondrial oxidative damage underlies multiple complex I losses in fungi.</title>
        <authorList>
            <person name="Schikora-Tamarit M.A."/>
            <person name="Marcet-Houben M."/>
            <person name="Nosek J."/>
            <person name="Gabaldon T."/>
        </authorList>
    </citation>
    <scope>NUCLEOTIDE SEQUENCE</scope>
    <source>
        <strain evidence="6">NCAIM Y.01608</strain>
    </source>
</reference>
<feature type="transmembrane region" description="Helical" evidence="4">
    <location>
        <begin position="254"/>
        <end position="278"/>
    </location>
</feature>
<dbReference type="AlphaFoldDB" id="A0A9P8NTY6"/>
<protein>
    <recommendedName>
        <fullName evidence="5">t-SNARE coiled-coil homology domain-containing protein</fullName>
    </recommendedName>
</protein>
<dbReference type="PROSITE" id="PS50192">
    <property type="entry name" value="T_SNARE"/>
    <property type="match status" value="1"/>
</dbReference>
<sequence length="280" mass="31681">MSTVSHGNPYAENSAYEMTGTNQFFTLVQDIKDDLSDYNTLIDRLEKLQLDSLNAIGSEEMASFQRQIDNNNNTLSDLQKNTIKPKLQALYKECGSDTDKQKQAENLTAQFRASITRLAKIEDRYNQANKQKAINQYKIVNPDATYDEAAEFVYTVGDQQVFDNAIRMSNRKGEAMTVLQEVQARHMEVERTERLAAELNQLFGDLQELVFEQDVMFDNVNENVAVAQDHLERGDANVIKARDHARKGRKLKWIIFWVCVVIICIIVGAVVGGVVGAAKH</sequence>
<evidence type="ECO:0000256" key="3">
    <source>
        <dbReference type="SAM" id="Coils"/>
    </source>
</evidence>
<gene>
    <name evidence="6" type="ORF">OGATHE_005627</name>
</gene>
<comment type="subcellular location">
    <subcellularLocation>
        <location evidence="1">Membrane</location>
        <topology evidence="1">Single-pass type IV membrane protein</topology>
    </subcellularLocation>
</comment>
<keyword evidence="7" id="KW-1185">Reference proteome</keyword>
<proteinExistence type="inferred from homology"/>
<evidence type="ECO:0000313" key="7">
    <source>
        <dbReference type="Proteomes" id="UP000788993"/>
    </source>
</evidence>
<dbReference type="Proteomes" id="UP000788993">
    <property type="component" value="Unassembled WGS sequence"/>
</dbReference>
<dbReference type="GO" id="GO:0031201">
    <property type="term" value="C:SNARE complex"/>
    <property type="evidence" value="ECO:0007669"/>
    <property type="project" value="TreeGrafter"/>
</dbReference>
<dbReference type="GO" id="GO:0005886">
    <property type="term" value="C:plasma membrane"/>
    <property type="evidence" value="ECO:0007669"/>
    <property type="project" value="TreeGrafter"/>
</dbReference>
<dbReference type="GO" id="GO:0005484">
    <property type="term" value="F:SNAP receptor activity"/>
    <property type="evidence" value="ECO:0007669"/>
    <property type="project" value="TreeGrafter"/>
</dbReference>
<feature type="domain" description="T-SNARE coiled-coil homology" evidence="5">
    <location>
        <begin position="179"/>
        <end position="241"/>
    </location>
</feature>
<dbReference type="GO" id="GO:0000149">
    <property type="term" value="F:SNARE binding"/>
    <property type="evidence" value="ECO:0007669"/>
    <property type="project" value="TreeGrafter"/>
</dbReference>
<feature type="coiled-coil region" evidence="3">
    <location>
        <begin position="28"/>
        <end position="81"/>
    </location>
</feature>
<dbReference type="SUPFAM" id="SSF47661">
    <property type="entry name" value="t-snare proteins"/>
    <property type="match status" value="1"/>
</dbReference>
<dbReference type="InterPro" id="IPR045242">
    <property type="entry name" value="Syntaxin"/>
</dbReference>
<comment type="caution">
    <text evidence="6">The sequence shown here is derived from an EMBL/GenBank/DDBJ whole genome shotgun (WGS) entry which is preliminary data.</text>
</comment>
<dbReference type="SMART" id="SM00397">
    <property type="entry name" value="t_SNARE"/>
    <property type="match status" value="1"/>
</dbReference>
<name>A0A9P8NTY6_9ASCO</name>